<dbReference type="InterPro" id="IPR011059">
    <property type="entry name" value="Metal-dep_hydrolase_composite"/>
</dbReference>
<comment type="caution">
    <text evidence="2">The sequence shown here is derived from an EMBL/GenBank/DDBJ whole genome shotgun (WGS) entry which is preliminary data.</text>
</comment>
<dbReference type="EMBL" id="NAJQ01000387">
    <property type="protein sequence ID" value="TKA70684.1"/>
    <property type="molecule type" value="Genomic_DNA"/>
</dbReference>
<dbReference type="AlphaFoldDB" id="A0A4U0X2Z7"/>
<organism evidence="2 3">
    <name type="scientific">Friedmanniomyces simplex</name>
    <dbReference type="NCBI Taxonomy" id="329884"/>
    <lineage>
        <taxon>Eukaryota</taxon>
        <taxon>Fungi</taxon>
        <taxon>Dikarya</taxon>
        <taxon>Ascomycota</taxon>
        <taxon>Pezizomycotina</taxon>
        <taxon>Dothideomycetes</taxon>
        <taxon>Dothideomycetidae</taxon>
        <taxon>Mycosphaerellales</taxon>
        <taxon>Teratosphaeriaceae</taxon>
        <taxon>Friedmanniomyces</taxon>
    </lineage>
</organism>
<sequence length="130" mass="13866">MCACMSFAKETGKAENAYEAVRQLKKAGVPILVGSDAASPAVGTAWGLTVHQELAIFVQECGFTPAEALHAATLLPAQRFNFNDRGQIKPGLLADLVLVKGNPLEDIDHTLDLRAVWKAGELCSAYKGQV</sequence>
<dbReference type="GO" id="GO:0016810">
    <property type="term" value="F:hydrolase activity, acting on carbon-nitrogen (but not peptide) bonds"/>
    <property type="evidence" value="ECO:0007669"/>
    <property type="project" value="InterPro"/>
</dbReference>
<evidence type="ECO:0000313" key="3">
    <source>
        <dbReference type="Proteomes" id="UP000309340"/>
    </source>
</evidence>
<evidence type="ECO:0000259" key="1">
    <source>
        <dbReference type="Pfam" id="PF01979"/>
    </source>
</evidence>
<dbReference type="SUPFAM" id="SSF51556">
    <property type="entry name" value="Metallo-dependent hydrolases"/>
    <property type="match status" value="1"/>
</dbReference>
<feature type="domain" description="Amidohydrolase-related" evidence="1">
    <location>
        <begin position="10"/>
        <end position="121"/>
    </location>
</feature>
<dbReference type="InterPro" id="IPR032466">
    <property type="entry name" value="Metal_Hydrolase"/>
</dbReference>
<gene>
    <name evidence="2" type="ORF">B0A55_07000</name>
</gene>
<dbReference type="Gene3D" id="1.20.58.520">
    <property type="entry name" value="Amidohydrolase"/>
    <property type="match status" value="1"/>
</dbReference>
<dbReference type="Gene3D" id="2.30.40.10">
    <property type="entry name" value="Urease, subunit C, domain 1"/>
    <property type="match status" value="1"/>
</dbReference>
<name>A0A4U0X2Z7_9PEZI</name>
<dbReference type="STRING" id="329884.A0A4U0X2Z7"/>
<dbReference type="PANTHER" id="PTHR43135:SF3">
    <property type="entry name" value="ALPHA-D-RIBOSE 1-METHYLPHOSPHONATE 5-TRIPHOSPHATE DIPHOSPHATASE"/>
    <property type="match status" value="1"/>
</dbReference>
<dbReference type="InterPro" id="IPR006680">
    <property type="entry name" value="Amidohydro-rel"/>
</dbReference>
<accession>A0A4U0X2Z7</accession>
<dbReference type="OrthoDB" id="5595695at2759"/>
<reference evidence="2 3" key="1">
    <citation type="submission" date="2017-03" db="EMBL/GenBank/DDBJ databases">
        <title>Genomes of endolithic fungi from Antarctica.</title>
        <authorList>
            <person name="Coleine C."/>
            <person name="Masonjones S."/>
            <person name="Stajich J.E."/>
        </authorList>
    </citation>
    <scope>NUCLEOTIDE SEQUENCE [LARGE SCALE GENOMIC DNA]</scope>
    <source>
        <strain evidence="2 3">CCFEE 5184</strain>
    </source>
</reference>
<dbReference type="Pfam" id="PF01979">
    <property type="entry name" value="Amidohydro_1"/>
    <property type="match status" value="1"/>
</dbReference>
<dbReference type="PANTHER" id="PTHR43135">
    <property type="entry name" value="ALPHA-D-RIBOSE 1-METHYLPHOSPHONATE 5-TRIPHOSPHATE DIPHOSPHATASE"/>
    <property type="match status" value="1"/>
</dbReference>
<dbReference type="InterPro" id="IPR051781">
    <property type="entry name" value="Metallo-dep_Hydrolase"/>
</dbReference>
<dbReference type="Proteomes" id="UP000309340">
    <property type="component" value="Unassembled WGS sequence"/>
</dbReference>
<proteinExistence type="predicted"/>
<keyword evidence="3" id="KW-1185">Reference proteome</keyword>
<evidence type="ECO:0000313" key="2">
    <source>
        <dbReference type="EMBL" id="TKA70684.1"/>
    </source>
</evidence>
<protein>
    <recommendedName>
        <fullName evidence="1">Amidohydrolase-related domain-containing protein</fullName>
    </recommendedName>
</protein>
<dbReference type="SUPFAM" id="SSF51338">
    <property type="entry name" value="Composite domain of metallo-dependent hydrolases"/>
    <property type="match status" value="1"/>
</dbReference>
<dbReference type="Gene3D" id="3.30.110.90">
    <property type="entry name" value="Amidohydrolase"/>
    <property type="match status" value="1"/>
</dbReference>